<feature type="compositionally biased region" description="Basic and acidic residues" evidence="1">
    <location>
        <begin position="129"/>
        <end position="142"/>
    </location>
</feature>
<name>A0A239G926_9ACTN</name>
<evidence type="ECO:0000256" key="1">
    <source>
        <dbReference type="SAM" id="MobiDB-lite"/>
    </source>
</evidence>
<keyword evidence="3" id="KW-1185">Reference proteome</keyword>
<protein>
    <submittedName>
        <fullName evidence="2">Uncharacterized protein</fullName>
    </submittedName>
</protein>
<evidence type="ECO:0000313" key="3">
    <source>
        <dbReference type="Proteomes" id="UP000198362"/>
    </source>
</evidence>
<proteinExistence type="predicted"/>
<feature type="compositionally biased region" description="Polar residues" evidence="1">
    <location>
        <begin position="180"/>
        <end position="190"/>
    </location>
</feature>
<feature type="compositionally biased region" description="Gly residues" evidence="1">
    <location>
        <begin position="9"/>
        <end position="32"/>
    </location>
</feature>
<dbReference type="RefSeq" id="WP_179266005.1">
    <property type="nucleotide sequence ID" value="NZ_FZPH01000001.1"/>
</dbReference>
<accession>A0A239G926</accession>
<feature type="region of interest" description="Disordered" evidence="1">
    <location>
        <begin position="1"/>
        <end position="207"/>
    </location>
</feature>
<gene>
    <name evidence="2" type="ORF">SAMN05421812_101283</name>
</gene>
<dbReference type="Proteomes" id="UP000198362">
    <property type="component" value="Unassembled WGS sequence"/>
</dbReference>
<evidence type="ECO:0000313" key="2">
    <source>
        <dbReference type="EMBL" id="SNS65649.1"/>
    </source>
</evidence>
<reference evidence="2 3" key="1">
    <citation type="submission" date="2017-06" db="EMBL/GenBank/DDBJ databases">
        <authorList>
            <person name="Kim H.J."/>
            <person name="Triplett B.A."/>
        </authorList>
    </citation>
    <scope>NUCLEOTIDE SEQUENCE [LARGE SCALE GENOMIC DNA]</scope>
    <source>
        <strain evidence="2 3">CGMCC 4.5593</strain>
    </source>
</reference>
<dbReference type="AlphaFoldDB" id="A0A239G926"/>
<feature type="compositionally biased region" description="Basic and acidic residues" evidence="1">
    <location>
        <begin position="87"/>
        <end position="98"/>
    </location>
</feature>
<organism evidence="2 3">
    <name type="scientific">Asanoa hainanensis</name>
    <dbReference type="NCBI Taxonomy" id="560556"/>
    <lineage>
        <taxon>Bacteria</taxon>
        <taxon>Bacillati</taxon>
        <taxon>Actinomycetota</taxon>
        <taxon>Actinomycetes</taxon>
        <taxon>Micromonosporales</taxon>
        <taxon>Micromonosporaceae</taxon>
        <taxon>Asanoa</taxon>
    </lineage>
</organism>
<dbReference type="EMBL" id="FZPH01000001">
    <property type="protein sequence ID" value="SNS65649.1"/>
    <property type="molecule type" value="Genomic_DNA"/>
</dbReference>
<sequence length="207" mass="21693">MARRRNTGGDDGPAPEGGSGGSGAEGGSGGWGGRRRRGTGSGPPQGNFVARSVSGVPPSTPRKKRPVTFGTEQRRAGTQSGPVKFRLPKDATEAEKAQAQEYVDAANKAKRDGELSPTGRVSVKGQLAQDKDEAAAAERTRAANDPNDTAYGDDVAAHLPDTTWTGKADPPGGWGRHTNRINSVLGSQSGRYPEGYQPTEFSYEVET</sequence>